<evidence type="ECO:0000259" key="1">
    <source>
        <dbReference type="PROSITE" id="PS50234"/>
    </source>
</evidence>
<reference evidence="2" key="1">
    <citation type="submission" date="2018-05" db="EMBL/GenBank/DDBJ databases">
        <authorList>
            <person name="Lanie J.A."/>
            <person name="Ng W.-L."/>
            <person name="Kazmierczak K.M."/>
            <person name="Andrzejewski T.M."/>
            <person name="Davidsen T.M."/>
            <person name="Wayne K.J."/>
            <person name="Tettelin H."/>
            <person name="Glass J.I."/>
            <person name="Rusch D."/>
            <person name="Podicherti R."/>
            <person name="Tsui H.-C.T."/>
            <person name="Winkler M.E."/>
        </authorList>
    </citation>
    <scope>NUCLEOTIDE SEQUENCE</scope>
</reference>
<dbReference type="SMART" id="SM00327">
    <property type="entry name" value="VWA"/>
    <property type="match status" value="1"/>
</dbReference>
<dbReference type="SUPFAM" id="SSF53300">
    <property type="entry name" value="vWA-like"/>
    <property type="match status" value="1"/>
</dbReference>
<proteinExistence type="predicted"/>
<dbReference type="InterPro" id="IPR036465">
    <property type="entry name" value="vWFA_dom_sf"/>
</dbReference>
<dbReference type="Gene3D" id="3.40.50.410">
    <property type="entry name" value="von Willebrand factor, type A domain"/>
    <property type="match status" value="1"/>
</dbReference>
<gene>
    <name evidence="2" type="ORF">METZ01_LOCUS236786</name>
</gene>
<organism evidence="2">
    <name type="scientific">marine metagenome</name>
    <dbReference type="NCBI Taxonomy" id="408172"/>
    <lineage>
        <taxon>unclassified sequences</taxon>
        <taxon>metagenomes</taxon>
        <taxon>ecological metagenomes</taxon>
    </lineage>
</organism>
<protein>
    <recommendedName>
        <fullName evidence="1">VWFA domain-containing protein</fullName>
    </recommendedName>
</protein>
<dbReference type="PROSITE" id="PS50234">
    <property type="entry name" value="VWFA"/>
    <property type="match status" value="1"/>
</dbReference>
<dbReference type="AlphaFoldDB" id="A0A382H9R0"/>
<sequence length="304" mass="32960">MSNQRVTRRLSLLTLVLSIAILGTVPAFAQSTGTFFVKVTDPSTGESVPNLGVNSFQVQEDMEVMEILSVEAGTTPMKVAVLIDNSETVQQFQGISALRNGLLGFLNTLPEEHEVAMYSIAGNLQELSGFTTDRDALRSQADGLFPGSGGAKMINGLRETWTEAFDGSENWPVFVLVLTDGPETSGNMNPTQFQTFVEDLVVKGAMVHGMVFETRGGGVQSQITPILAQNTGGMYNSFNSANGYVNTLSDFGTKMGEHFDSLSDRYRLIYQRPGDTPGTQIGAGVLGQYQMELFAVDSRRMPEQ</sequence>
<dbReference type="Pfam" id="PF13519">
    <property type="entry name" value="VWA_2"/>
    <property type="match status" value="1"/>
</dbReference>
<name>A0A382H9R0_9ZZZZ</name>
<evidence type="ECO:0000313" key="2">
    <source>
        <dbReference type="EMBL" id="SVB83932.1"/>
    </source>
</evidence>
<accession>A0A382H9R0</accession>
<dbReference type="EMBL" id="UINC01059951">
    <property type="protein sequence ID" value="SVB83932.1"/>
    <property type="molecule type" value="Genomic_DNA"/>
</dbReference>
<feature type="domain" description="VWFA" evidence="1">
    <location>
        <begin position="78"/>
        <end position="262"/>
    </location>
</feature>
<dbReference type="InterPro" id="IPR002035">
    <property type="entry name" value="VWF_A"/>
</dbReference>